<organism evidence="2 3">
    <name type="scientific">Fictibacillus marinisediminis</name>
    <dbReference type="NCBI Taxonomy" id="2878389"/>
    <lineage>
        <taxon>Bacteria</taxon>
        <taxon>Bacillati</taxon>
        <taxon>Bacillota</taxon>
        <taxon>Bacilli</taxon>
        <taxon>Bacillales</taxon>
        <taxon>Fictibacillaceae</taxon>
        <taxon>Fictibacillus</taxon>
    </lineage>
</organism>
<comment type="caution">
    <text evidence="2">The sequence shown here is derived from an EMBL/GenBank/DDBJ whole genome shotgun (WGS) entry which is preliminary data.</text>
</comment>
<keyword evidence="3" id="KW-1185">Reference proteome</keyword>
<dbReference type="EMBL" id="JAIWJX010000002">
    <property type="protein sequence ID" value="MCK6256901.1"/>
    <property type="molecule type" value="Genomic_DNA"/>
</dbReference>
<evidence type="ECO:0000313" key="3">
    <source>
        <dbReference type="Proteomes" id="UP001139011"/>
    </source>
</evidence>
<name>A0A9X2BCT7_9BACL</name>
<dbReference type="GO" id="GO:0016829">
    <property type="term" value="F:lyase activity"/>
    <property type="evidence" value="ECO:0007669"/>
    <property type="project" value="UniProtKB-KW"/>
</dbReference>
<evidence type="ECO:0000256" key="1">
    <source>
        <dbReference type="ARBA" id="ARBA00023239"/>
    </source>
</evidence>
<dbReference type="Proteomes" id="UP001139011">
    <property type="component" value="Unassembled WGS sequence"/>
</dbReference>
<dbReference type="GO" id="GO:0005829">
    <property type="term" value="C:cytosol"/>
    <property type="evidence" value="ECO:0007669"/>
    <property type="project" value="TreeGrafter"/>
</dbReference>
<dbReference type="SUPFAM" id="SSF52096">
    <property type="entry name" value="ClpP/crotonase"/>
    <property type="match status" value="1"/>
</dbReference>
<proteinExistence type="predicted"/>
<dbReference type="AlphaFoldDB" id="A0A9X2BCT7"/>
<dbReference type="CDD" id="cd06558">
    <property type="entry name" value="crotonase-like"/>
    <property type="match status" value="1"/>
</dbReference>
<protein>
    <submittedName>
        <fullName evidence="2">Enoyl-CoA hydratase/isomerase family protein</fullName>
    </submittedName>
</protein>
<sequence length="254" mass="28420">MEKVLYTIEDEIGWITINRPEVRNAVDFEVMEQLEEYITQARQNDKVKVLVIRGAGNRAFCAGGDLRAFSGLKTERQAHIMLSRMGEVLKALFFFPKPTAALINGTAVGGGCEIASACDVRIASANVKMGFVQGTLGITTGWGGGTYLMERVRKLDALDMLWSAGKLTAKQAADKGFLQYLIKDGDIHTECTKYLRRYTEHSVDVLMAYKQVYLRSLPFQEINTRADEEIKTCAKLWESENHHHAVAAFFNNSN</sequence>
<dbReference type="Gene3D" id="3.90.226.10">
    <property type="entry name" value="2-enoyl-CoA Hydratase, Chain A, domain 1"/>
    <property type="match status" value="1"/>
</dbReference>
<keyword evidence="1" id="KW-0456">Lyase</keyword>
<dbReference type="PANTHER" id="PTHR11941:SF27">
    <property type="entry name" value="ETHYLMALONYL-COA DECARBOXYLASE"/>
    <property type="match status" value="1"/>
</dbReference>
<dbReference type="PANTHER" id="PTHR11941">
    <property type="entry name" value="ENOYL-COA HYDRATASE-RELATED"/>
    <property type="match status" value="1"/>
</dbReference>
<dbReference type="GO" id="GO:0006635">
    <property type="term" value="P:fatty acid beta-oxidation"/>
    <property type="evidence" value="ECO:0007669"/>
    <property type="project" value="TreeGrafter"/>
</dbReference>
<gene>
    <name evidence="2" type="ORF">LCY76_09870</name>
</gene>
<reference evidence="2" key="1">
    <citation type="submission" date="2021-09" db="EMBL/GenBank/DDBJ databases">
        <title>Genome analysis of Fictibacillus sp. KIGAM418 isolated from marine sediment.</title>
        <authorList>
            <person name="Seo M.-J."/>
            <person name="Cho E.-S."/>
            <person name="Hwang C.Y."/>
        </authorList>
    </citation>
    <scope>NUCLEOTIDE SEQUENCE</scope>
    <source>
        <strain evidence="2">KIGAM418</strain>
    </source>
</reference>
<evidence type="ECO:0000313" key="2">
    <source>
        <dbReference type="EMBL" id="MCK6256901.1"/>
    </source>
</evidence>
<dbReference type="RefSeq" id="WP_248252498.1">
    <property type="nucleotide sequence ID" value="NZ_JAIWJX010000002.1"/>
</dbReference>
<dbReference type="Pfam" id="PF00378">
    <property type="entry name" value="ECH_1"/>
    <property type="match status" value="1"/>
</dbReference>
<dbReference type="InterPro" id="IPR001753">
    <property type="entry name" value="Enoyl-CoA_hydra/iso"/>
</dbReference>
<dbReference type="InterPro" id="IPR029045">
    <property type="entry name" value="ClpP/crotonase-like_dom_sf"/>
</dbReference>
<accession>A0A9X2BCT7</accession>